<comment type="caution">
    <text evidence="2">The sequence shown here is derived from an EMBL/GenBank/DDBJ whole genome shotgun (WGS) entry which is preliminary data.</text>
</comment>
<dbReference type="InterPro" id="IPR036691">
    <property type="entry name" value="Endo/exonu/phosph_ase_sf"/>
</dbReference>
<dbReference type="InterPro" id="IPR043502">
    <property type="entry name" value="DNA/RNA_pol_sf"/>
</dbReference>
<evidence type="ECO:0000313" key="3">
    <source>
        <dbReference type="Proteomes" id="UP001549920"/>
    </source>
</evidence>
<dbReference type="SUPFAM" id="SSF56672">
    <property type="entry name" value="DNA/RNA polymerases"/>
    <property type="match status" value="1"/>
</dbReference>
<dbReference type="InterPro" id="IPR005135">
    <property type="entry name" value="Endo/exonuclease/phosphatase"/>
</dbReference>
<name>A0ABR3HRL9_LOXSC</name>
<proteinExistence type="predicted"/>
<protein>
    <recommendedName>
        <fullName evidence="1">Reverse transcriptase domain-containing protein</fullName>
    </recommendedName>
</protein>
<dbReference type="Pfam" id="PF03372">
    <property type="entry name" value="Exo_endo_phos"/>
    <property type="match status" value="1"/>
</dbReference>
<dbReference type="SUPFAM" id="SSF56219">
    <property type="entry name" value="DNase I-like"/>
    <property type="match status" value="1"/>
</dbReference>
<keyword evidence="3" id="KW-1185">Reference proteome</keyword>
<dbReference type="PROSITE" id="PS50878">
    <property type="entry name" value="RT_POL"/>
    <property type="match status" value="1"/>
</dbReference>
<accession>A0ABR3HRL9</accession>
<evidence type="ECO:0000259" key="1">
    <source>
        <dbReference type="PROSITE" id="PS50878"/>
    </source>
</evidence>
<evidence type="ECO:0000313" key="2">
    <source>
        <dbReference type="EMBL" id="KAL0879207.1"/>
    </source>
</evidence>
<dbReference type="Gene3D" id="3.60.10.10">
    <property type="entry name" value="Endonuclease/exonuclease/phosphatase"/>
    <property type="match status" value="1"/>
</dbReference>
<dbReference type="EMBL" id="JBEUOH010000014">
    <property type="protein sequence ID" value="KAL0879207.1"/>
    <property type="molecule type" value="Genomic_DNA"/>
</dbReference>
<dbReference type="Proteomes" id="UP001549920">
    <property type="component" value="Unassembled WGS sequence"/>
</dbReference>
<dbReference type="Pfam" id="PF00078">
    <property type="entry name" value="RVT_1"/>
    <property type="match status" value="1"/>
</dbReference>
<dbReference type="PANTHER" id="PTHR19446">
    <property type="entry name" value="REVERSE TRANSCRIPTASES"/>
    <property type="match status" value="1"/>
</dbReference>
<feature type="domain" description="Reverse transcriptase" evidence="1">
    <location>
        <begin position="515"/>
        <end position="788"/>
    </location>
</feature>
<dbReference type="CDD" id="cd01650">
    <property type="entry name" value="RT_nLTR_like"/>
    <property type="match status" value="1"/>
</dbReference>
<sequence length="936" mass="106163">MCEQLRIATFNCKNVKRSLEDIRRLCKSCDIIALQETWLLQEELPFLGSIDDDFAHTGVSAMDSGAGVVRGRPYGGVALLWRRSVLSNVTVVPCDNPRVCAIKVVASERSALVFSVYMPTDAVCNLSEFTHCFGTVSAIIDSYNLEDVFVIGDFNAHPHEQFYNELLNFCNDNDWICIDIDKLGLTSGTFTFISDVHGTTRWLDHCLVTKSAVSSVDNVYVNYDAFYSDHLPLILECNLSHIKPKLYSDNNIKSVDKNVIWGNRSLEDIKIYSKECQKYLKLIDFPTEFTNCCDKICTDSAHRKIIDKMYCNIVTALSQAAAFGRGKGRARLKRVAGWNKHVSDAHREARSKFQNWLCHGKPTTGDIYNDMSYSRRVFKSRLRWCQSHQEQIKMNILAEYHHKKDFRAFWKNTNKNNCRSGLPVSVDGVSGNKEIADLFKQAFAVKPLVTKSIGGAFSAKIRGNDLSIKFLTKDIVKAIKSISKGKSPGHDGLSIEHLQYAGPHLPRVLAMLFTFCVGHSYLPEGLMRTVVVPIIKNKTGDAADKSNYRPISLATVIAKVFDSLLNVHINKFVTPHDNQFGFRSQLSTESAIVCMKQAVRYYTDRNTPVYACFLDLSKAFDLVSYDLLWEKLEKVNLPWELITILRYWYGNQVNNVRWADALSDSYRLECGVRQGGLSSPTLFNLYVNELIVALSSLHVGCHVDDVCFNNISYADDMVLLSASIGGLRKLITVCETYAREHGLKYNAKKCELMVFKAGAKFPTDVPPVRVNNVVLKQVEQFKYLGHIITVDLKDDADIERERRALSVRANMIARRFARCSKPVKLTLFRAYCTSFYTCSLWVRHTQRTLDSLRVQYNDAFRVLLRLPRFCSASGMFAEAEVDGFHAIMRKRAASMARRTRASRNSLLAVVADRMDGPFLRHWQSLHVPVLQRVRSF</sequence>
<organism evidence="2 3">
    <name type="scientific">Loxostege sticticalis</name>
    <name type="common">Beet webworm moth</name>
    <dbReference type="NCBI Taxonomy" id="481309"/>
    <lineage>
        <taxon>Eukaryota</taxon>
        <taxon>Metazoa</taxon>
        <taxon>Ecdysozoa</taxon>
        <taxon>Arthropoda</taxon>
        <taxon>Hexapoda</taxon>
        <taxon>Insecta</taxon>
        <taxon>Pterygota</taxon>
        <taxon>Neoptera</taxon>
        <taxon>Endopterygota</taxon>
        <taxon>Lepidoptera</taxon>
        <taxon>Glossata</taxon>
        <taxon>Ditrysia</taxon>
        <taxon>Pyraloidea</taxon>
        <taxon>Crambidae</taxon>
        <taxon>Pyraustinae</taxon>
        <taxon>Loxostege</taxon>
    </lineage>
</organism>
<reference evidence="2 3" key="1">
    <citation type="submission" date="2024-06" db="EMBL/GenBank/DDBJ databases">
        <title>A chromosome-level genome assembly of beet webworm, Loxostege sticticalis.</title>
        <authorList>
            <person name="Zhang Y."/>
        </authorList>
    </citation>
    <scope>NUCLEOTIDE SEQUENCE [LARGE SCALE GENOMIC DNA]</scope>
    <source>
        <strain evidence="2">AQ026</strain>
        <tissue evidence="2">Whole body</tissue>
    </source>
</reference>
<gene>
    <name evidence="2" type="ORF">ABMA27_002990</name>
</gene>
<dbReference type="InterPro" id="IPR000477">
    <property type="entry name" value="RT_dom"/>
</dbReference>